<evidence type="ECO:0000313" key="2">
    <source>
        <dbReference type="EMBL" id="MFC5772031.1"/>
    </source>
</evidence>
<dbReference type="InterPro" id="IPR011090">
    <property type="entry name" value="Integr_conj_element_PFL4709"/>
</dbReference>
<protein>
    <submittedName>
        <fullName evidence="2">TIGR03757 family integrating conjugative element protein</fullName>
    </submittedName>
</protein>
<evidence type="ECO:0000256" key="1">
    <source>
        <dbReference type="SAM" id="SignalP"/>
    </source>
</evidence>
<feature type="signal peptide" evidence="1">
    <location>
        <begin position="1"/>
        <end position="29"/>
    </location>
</feature>
<keyword evidence="1" id="KW-0732">Signal</keyword>
<keyword evidence="3" id="KW-1185">Reference proteome</keyword>
<evidence type="ECO:0000313" key="3">
    <source>
        <dbReference type="Proteomes" id="UP001595974"/>
    </source>
</evidence>
<gene>
    <name evidence="2" type="ORF">ACFPTN_21835</name>
</gene>
<dbReference type="RefSeq" id="WP_096444964.1">
    <property type="nucleotide sequence ID" value="NZ_JBHSOG010000102.1"/>
</dbReference>
<accession>A0ABW1AYM8</accession>
<organism evidence="2 3">
    <name type="scientific">Thauera sinica</name>
    <dbReference type="NCBI Taxonomy" id="2665146"/>
    <lineage>
        <taxon>Bacteria</taxon>
        <taxon>Pseudomonadati</taxon>
        <taxon>Pseudomonadota</taxon>
        <taxon>Betaproteobacteria</taxon>
        <taxon>Rhodocyclales</taxon>
        <taxon>Zoogloeaceae</taxon>
        <taxon>Thauera</taxon>
    </lineage>
</organism>
<proteinExistence type="predicted"/>
<feature type="chain" id="PRO_5045810602" evidence="1">
    <location>
        <begin position="30"/>
        <end position="143"/>
    </location>
</feature>
<comment type="caution">
    <text evidence="2">The sequence shown here is derived from an EMBL/GenBank/DDBJ whole genome shotgun (WGS) entry which is preliminary data.</text>
</comment>
<reference evidence="3" key="1">
    <citation type="journal article" date="2019" name="Int. J. Syst. Evol. Microbiol.">
        <title>The Global Catalogue of Microorganisms (GCM) 10K type strain sequencing project: providing services to taxonomists for standard genome sequencing and annotation.</title>
        <authorList>
            <consortium name="The Broad Institute Genomics Platform"/>
            <consortium name="The Broad Institute Genome Sequencing Center for Infectious Disease"/>
            <person name="Wu L."/>
            <person name="Ma J."/>
        </authorList>
    </citation>
    <scope>NUCLEOTIDE SEQUENCE [LARGE SCALE GENOMIC DNA]</scope>
    <source>
        <strain evidence="3">SHR3</strain>
    </source>
</reference>
<dbReference type="Proteomes" id="UP001595974">
    <property type="component" value="Unassembled WGS sequence"/>
</dbReference>
<dbReference type="NCBIfam" id="TIGR03757">
    <property type="entry name" value="conj_TIGR03757"/>
    <property type="match status" value="1"/>
</dbReference>
<dbReference type="Pfam" id="PF07511">
    <property type="entry name" value="DUF1525"/>
    <property type="match status" value="1"/>
</dbReference>
<dbReference type="EMBL" id="JBHSOG010000102">
    <property type="protein sequence ID" value="MFC5772031.1"/>
    <property type="molecule type" value="Genomic_DNA"/>
</dbReference>
<sequence length="143" mass="15521">MRAFFHFLPRLHLLTAGLCAALLGLPARADDILVITDRRHPVQAPAEARVIELDLPARIEAELSADLPDDAPRGTALVRQRLAEGGTALQQRIGAAYQGVVDAWSMGVTTIPTVVVDRRYVVYGEPDAAKAIALIEAHRRTLP</sequence>
<name>A0ABW1AYM8_9RHOO</name>